<feature type="region of interest" description="Disordered" evidence="1">
    <location>
        <begin position="47"/>
        <end position="72"/>
    </location>
</feature>
<name>A0A4P2Q5H7_SORCE</name>
<reference evidence="3 4" key="1">
    <citation type="submission" date="2015-09" db="EMBL/GenBank/DDBJ databases">
        <title>Sorangium comparison.</title>
        <authorList>
            <person name="Zaburannyi N."/>
            <person name="Bunk B."/>
            <person name="Overmann J."/>
            <person name="Mueller R."/>
        </authorList>
    </citation>
    <scope>NUCLEOTIDE SEQUENCE [LARGE SCALE GENOMIC DNA]</scope>
    <source>
        <strain evidence="3 4">So ceGT47</strain>
    </source>
</reference>
<evidence type="ECO:0000313" key="3">
    <source>
        <dbReference type="EMBL" id="AUX24471.1"/>
    </source>
</evidence>
<proteinExistence type="predicted"/>
<gene>
    <name evidence="3" type="ORF">SOCEGT47_050090</name>
</gene>
<evidence type="ECO:0000313" key="4">
    <source>
        <dbReference type="Proteomes" id="UP000295781"/>
    </source>
</evidence>
<dbReference type="RefSeq" id="WP_129350583.1">
    <property type="nucleotide sequence ID" value="NZ_CP012670.1"/>
</dbReference>
<feature type="signal peptide" evidence="2">
    <location>
        <begin position="1"/>
        <end position="24"/>
    </location>
</feature>
<feature type="compositionally biased region" description="Gly residues" evidence="1">
    <location>
        <begin position="48"/>
        <end position="67"/>
    </location>
</feature>
<dbReference type="PROSITE" id="PS51257">
    <property type="entry name" value="PROKAR_LIPOPROTEIN"/>
    <property type="match status" value="1"/>
</dbReference>
<dbReference type="AlphaFoldDB" id="A0A4P2Q5H7"/>
<dbReference type="OrthoDB" id="5523398at2"/>
<sequence>MSRLRVRSVLPFALALGASGAGVAAGCSAEGKRLSLDSAATAGAAGEASGGGGASAAGGLDGPGGGIDLDSGSGDRGDVAVNPCGSACGPTELCGVDELGVSHDGLDDDCDGVIDEICACLPGQAHPCFRGDPSYRDTPGCFPGTQLCDEMGTWGPCVGGVHADEGCFMNDTRGCHPIQAAPFAAVDLKKGTGAFSADAAPGAEAWTVACPPGVDPCPSVGGADPPDDFKPLQSGEYTVTYTKRLASGEVGTCSYPLFVGARGLRVELEWEHAPISVDLDLYLHKPNNTQPWRIGGSDVACGYGNCTIDSLGGSPAIAWFSDAATPPEPVSWYLDPEEANNTCFHAPRGVGQMWRALDRGCHNPRLDLDNASCAHEATDPDDPRFCAPENINVDFPPRAGWMRVGVHYFSGDVSFGVHPRVKIFCNGELRASLGPTGFYDPEEPVTFLPGEDGDRFWLVADVVFPDPGECGDNTCIVRPIYEDAAMKTPYLSTVRDVTRHFGPPYPRLPAP</sequence>
<protein>
    <recommendedName>
        <fullName evidence="5">Secreted protein</fullName>
    </recommendedName>
</protein>
<dbReference type="Proteomes" id="UP000295781">
    <property type="component" value="Chromosome"/>
</dbReference>
<keyword evidence="2" id="KW-0732">Signal</keyword>
<organism evidence="3 4">
    <name type="scientific">Sorangium cellulosum</name>
    <name type="common">Polyangium cellulosum</name>
    <dbReference type="NCBI Taxonomy" id="56"/>
    <lineage>
        <taxon>Bacteria</taxon>
        <taxon>Pseudomonadati</taxon>
        <taxon>Myxococcota</taxon>
        <taxon>Polyangia</taxon>
        <taxon>Polyangiales</taxon>
        <taxon>Polyangiaceae</taxon>
        <taxon>Sorangium</taxon>
    </lineage>
</organism>
<feature type="chain" id="PRO_5020458778" description="Secreted protein" evidence="2">
    <location>
        <begin position="25"/>
        <end position="511"/>
    </location>
</feature>
<evidence type="ECO:0000256" key="1">
    <source>
        <dbReference type="SAM" id="MobiDB-lite"/>
    </source>
</evidence>
<evidence type="ECO:0000256" key="2">
    <source>
        <dbReference type="SAM" id="SignalP"/>
    </source>
</evidence>
<dbReference type="EMBL" id="CP012670">
    <property type="protein sequence ID" value="AUX24471.1"/>
    <property type="molecule type" value="Genomic_DNA"/>
</dbReference>
<accession>A0A4P2Q5H7</accession>
<evidence type="ECO:0008006" key="5">
    <source>
        <dbReference type="Google" id="ProtNLM"/>
    </source>
</evidence>